<gene>
    <name evidence="2" type="ORF">DES36_11038</name>
</gene>
<comment type="caution">
    <text evidence="2">The sequence shown here is derived from an EMBL/GenBank/DDBJ whole genome shotgun (WGS) entry which is preliminary data.</text>
</comment>
<protein>
    <submittedName>
        <fullName evidence="2">Uncharacterized 2Fe-2S/4Fe-4S cluster protein (DUF4445 family)</fullName>
    </submittedName>
</protein>
<dbReference type="Gene3D" id="3.10.20.30">
    <property type="match status" value="1"/>
</dbReference>
<dbReference type="PANTHER" id="PTHR42895:SF2">
    <property type="entry name" value="IRON-SULFUR CLUSTER PROTEIN"/>
    <property type="match status" value="1"/>
</dbReference>
<evidence type="ECO:0000313" key="2">
    <source>
        <dbReference type="EMBL" id="RBP63295.1"/>
    </source>
</evidence>
<feature type="domain" description="2Fe-2S ferredoxin-type" evidence="1">
    <location>
        <begin position="2"/>
        <end position="77"/>
    </location>
</feature>
<accession>A0A366I5F5</accession>
<dbReference type="Pfam" id="PF00111">
    <property type="entry name" value="Fer2"/>
    <property type="match status" value="1"/>
</dbReference>
<dbReference type="InterPro" id="IPR012675">
    <property type="entry name" value="Beta-grasp_dom_sf"/>
</dbReference>
<proteinExistence type="predicted"/>
<name>A0A366I5F5_9FIRM</name>
<dbReference type="InterPro" id="IPR001041">
    <property type="entry name" value="2Fe-2S_ferredoxin-type"/>
</dbReference>
<dbReference type="PROSITE" id="PS51085">
    <property type="entry name" value="2FE2S_FER_2"/>
    <property type="match status" value="1"/>
</dbReference>
<evidence type="ECO:0000313" key="3">
    <source>
        <dbReference type="Proteomes" id="UP000253490"/>
    </source>
</evidence>
<dbReference type="InterPro" id="IPR052911">
    <property type="entry name" value="Corrinoid_activation_enz"/>
</dbReference>
<keyword evidence="3" id="KW-1185">Reference proteome</keyword>
<dbReference type="PANTHER" id="PTHR42895">
    <property type="entry name" value="IRON-SULFUR CLUSTER-BINDING PROTEIN-RELATED"/>
    <property type="match status" value="1"/>
</dbReference>
<dbReference type="SUPFAM" id="SSF54292">
    <property type="entry name" value="2Fe-2S ferredoxin-like"/>
    <property type="match status" value="1"/>
</dbReference>
<sequence>MVSVEFPIIGKSIEIEKGSKISDACEKIGHPLNLVCGGKGRCGKCEVDIQIKGTTSTVLACQVEVSDGLKVMITGEEVEAQILTSNMLKHTNPNPSTRIVHVKHDELVTPLCGNDYETLLSVIDLDLSQPPLEVLQKFSTIYHNPEGLNIILYNDEIVDILPGDSTQTIYGLAFDIGSTSVVGYLFDLKTYEQVGISSRLNKQTSIGGDVISRIDYAISNPDGLRRLNKLVVESVNEIIENICTENNIDKNNIYQASFCGNSTMQHLFLGLYPSNLGLKPFSSTTHRAVLTNAKSLSININSKAKINFLPLLGGFVGADTAAVLLSIQNDDKNRLVIDLGTNGELGVGKNNDYKVTSCACGPALEGAGLEYGMRGTKGAIERVTIANGQVFNKVIGGVKPQGICGSGIIDIVAELSENNIVNSGGTFIDPSKIEEPELAKRVIKTQKGKAFIIAYGEETESGEPLLMTQQDIRQVQLAKAAIYTGCLMLIEECGLKGEDLEEILIAGAFGNYIDINKAQAIGMIPHFENVPVYSIGNAAATGSQIFLLSREEQEECIKLASKAEHIEIASNPNFVNGFIMNTSLKLDEEDDE</sequence>
<dbReference type="Pfam" id="PF14574">
    <property type="entry name" value="RACo_C_ter"/>
    <property type="match status" value="1"/>
</dbReference>
<dbReference type="InterPro" id="IPR042259">
    <property type="entry name" value="Raco-like_middle_sf"/>
</dbReference>
<dbReference type="InterPro" id="IPR036010">
    <property type="entry name" value="2Fe-2S_ferredoxin-like_sf"/>
</dbReference>
<reference evidence="2 3" key="1">
    <citation type="submission" date="2018-06" db="EMBL/GenBank/DDBJ databases">
        <title>Genomic Encyclopedia of Type Strains, Phase IV (KMG-IV): sequencing the most valuable type-strain genomes for metagenomic binning, comparative biology and taxonomic classification.</title>
        <authorList>
            <person name="Goeker M."/>
        </authorList>
    </citation>
    <scope>NUCLEOTIDE SEQUENCE [LARGE SCALE GENOMIC DNA]</scope>
    <source>
        <strain evidence="2 3">DSM 22112</strain>
    </source>
</reference>
<dbReference type="InterPro" id="IPR027980">
    <property type="entry name" value="RACo_C"/>
</dbReference>
<dbReference type="CDD" id="cd00207">
    <property type="entry name" value="fer2"/>
    <property type="match status" value="1"/>
</dbReference>
<dbReference type="Proteomes" id="UP000253490">
    <property type="component" value="Unassembled WGS sequence"/>
</dbReference>
<dbReference type="Gene3D" id="3.30.420.480">
    <property type="entry name" value="Domain of unknown function (DUF4445)"/>
    <property type="match status" value="1"/>
</dbReference>
<dbReference type="InterPro" id="IPR041414">
    <property type="entry name" value="Raco-like_middle"/>
</dbReference>
<dbReference type="EMBL" id="QNRX01000010">
    <property type="protein sequence ID" value="RBP63295.1"/>
    <property type="molecule type" value="Genomic_DNA"/>
</dbReference>
<dbReference type="Pfam" id="PF17651">
    <property type="entry name" value="Raco_middle"/>
    <property type="match status" value="1"/>
</dbReference>
<dbReference type="GO" id="GO:0051536">
    <property type="term" value="F:iron-sulfur cluster binding"/>
    <property type="evidence" value="ECO:0007669"/>
    <property type="project" value="InterPro"/>
</dbReference>
<organism evidence="2 3">
    <name type="scientific">Alkalibaculum bacchi</name>
    <dbReference type="NCBI Taxonomy" id="645887"/>
    <lineage>
        <taxon>Bacteria</taxon>
        <taxon>Bacillati</taxon>
        <taxon>Bacillota</taxon>
        <taxon>Clostridia</taxon>
        <taxon>Eubacteriales</taxon>
        <taxon>Eubacteriaceae</taxon>
        <taxon>Alkalibaculum</taxon>
    </lineage>
</organism>
<evidence type="ECO:0000259" key="1">
    <source>
        <dbReference type="PROSITE" id="PS51085"/>
    </source>
</evidence>
<dbReference type="AlphaFoldDB" id="A0A366I5F5"/>